<protein>
    <submittedName>
        <fullName evidence="1">Secreted protein</fullName>
    </submittedName>
</protein>
<comment type="caution">
    <text evidence="1">The sequence shown here is derived from an EMBL/GenBank/DDBJ whole genome shotgun (WGS) entry which is preliminary data.</text>
</comment>
<dbReference type="AlphaFoldDB" id="K1UJS0"/>
<gene>
    <name evidence="1" type="ORF">LEA_07104</name>
</gene>
<proteinExistence type="predicted"/>
<feature type="non-terminal residue" evidence="1">
    <location>
        <position position="43"/>
    </location>
</feature>
<evidence type="ECO:0000313" key="1">
    <source>
        <dbReference type="EMBL" id="EKC71741.1"/>
    </source>
</evidence>
<reference evidence="1" key="1">
    <citation type="journal article" date="2013" name="Environ. Microbiol.">
        <title>Microbiota from the distal guts of lean and obese adolescents exhibit partial functional redundancy besides clear differences in community structure.</title>
        <authorList>
            <person name="Ferrer M."/>
            <person name="Ruiz A."/>
            <person name="Lanza F."/>
            <person name="Haange S.B."/>
            <person name="Oberbach A."/>
            <person name="Till H."/>
            <person name="Bargiela R."/>
            <person name="Campoy C."/>
            <person name="Segura M.T."/>
            <person name="Richter M."/>
            <person name="von Bergen M."/>
            <person name="Seifert J."/>
            <person name="Suarez A."/>
        </authorList>
    </citation>
    <scope>NUCLEOTIDE SEQUENCE</scope>
</reference>
<organism evidence="1">
    <name type="scientific">human gut metagenome</name>
    <dbReference type="NCBI Taxonomy" id="408170"/>
    <lineage>
        <taxon>unclassified sequences</taxon>
        <taxon>metagenomes</taxon>
        <taxon>organismal metagenomes</taxon>
    </lineage>
</organism>
<sequence length="43" mass="4801">MTKIFKHLAKHWVACLVIIALLLVQAYGDLTLPDYTSKIVDTG</sequence>
<accession>K1UJS0</accession>
<dbReference type="EMBL" id="AJWY01004665">
    <property type="protein sequence ID" value="EKC71741.1"/>
    <property type="molecule type" value="Genomic_DNA"/>
</dbReference>
<name>K1UJS0_9ZZZZ</name>